<dbReference type="RefSeq" id="WP_244407932.1">
    <property type="nucleotide sequence ID" value="NZ_AP025637.1"/>
</dbReference>
<dbReference type="Gene3D" id="3.60.15.10">
    <property type="entry name" value="Ribonuclease Z/Hydroxyacylglutathione hydrolase-like"/>
    <property type="match status" value="1"/>
</dbReference>
<organism evidence="1 2">
    <name type="scientific">Roseomonas fluvialis</name>
    <dbReference type="NCBI Taxonomy" id="1750527"/>
    <lineage>
        <taxon>Bacteria</taxon>
        <taxon>Pseudomonadati</taxon>
        <taxon>Pseudomonadota</taxon>
        <taxon>Alphaproteobacteria</taxon>
        <taxon>Acetobacterales</taxon>
        <taxon>Roseomonadaceae</taxon>
        <taxon>Roseomonas</taxon>
    </lineage>
</organism>
<dbReference type="EMBL" id="AP025637">
    <property type="protein sequence ID" value="BDG73720.1"/>
    <property type="molecule type" value="Genomic_DNA"/>
</dbReference>
<evidence type="ECO:0000313" key="2">
    <source>
        <dbReference type="Proteomes" id="UP000831327"/>
    </source>
</evidence>
<keyword evidence="2" id="KW-1185">Reference proteome</keyword>
<gene>
    <name evidence="1" type="ORF">Rmf_36490</name>
</gene>
<evidence type="ECO:0000313" key="1">
    <source>
        <dbReference type="EMBL" id="BDG73720.1"/>
    </source>
</evidence>
<protein>
    <recommendedName>
        <fullName evidence="3">MBL fold metallo-hydrolase</fullName>
    </recommendedName>
</protein>
<name>A0ABM9SEI5_9PROT</name>
<evidence type="ECO:0008006" key="3">
    <source>
        <dbReference type="Google" id="ProtNLM"/>
    </source>
</evidence>
<dbReference type="Proteomes" id="UP000831327">
    <property type="component" value="Chromosome"/>
</dbReference>
<dbReference type="InterPro" id="IPR036866">
    <property type="entry name" value="RibonucZ/Hydroxyglut_hydro"/>
</dbReference>
<reference evidence="1 2" key="1">
    <citation type="journal article" date="2016" name="Microbes Environ.">
        <title>Phylogenetically diverse aerobic anoxygenic phototrophic bacteria isolated from epilithic biofilms in Tama river, Japan.</title>
        <authorList>
            <person name="Hirose S."/>
            <person name="Matsuura K."/>
            <person name="Haruta S."/>
        </authorList>
    </citation>
    <scope>NUCLEOTIDE SEQUENCE [LARGE SCALE GENOMIC DNA]</scope>
    <source>
        <strain evidence="1 2">S08</strain>
    </source>
</reference>
<dbReference type="SUPFAM" id="SSF56281">
    <property type="entry name" value="Metallo-hydrolase/oxidoreductase"/>
    <property type="match status" value="1"/>
</dbReference>
<proteinExistence type="predicted"/>
<sequence>MSLHEIIPGTLFAATGWLRADAQPVSWIAAGLPGHLPISAYALRDGTEWMVIDTGLPVHWPAIEAALAQTVQGTTRRRMMNTRREQDCMANIGALVRRFAIAQVPYVGVLNPVEMTDVLENDEAEARIAALSQARAIRIEVGQVVEIGRLRIEPLRVQLRLLATNWFFEHTTRTLFTSDSFGFLTRATPHEPLVRARDEAPIVAGDIARMLSAKFDWLLGIAPAPILADLDDIFAARRVDRICPGYGCVIVGADAVAETVARMKDAIALLAAQPKRAIDLPAFIKETA</sequence>
<accession>A0ABM9SEI5</accession>